<dbReference type="AlphaFoldDB" id="A0A6J3M0H5"/>
<dbReference type="InterPro" id="IPR011333">
    <property type="entry name" value="SKP1/BTB/POZ_sf"/>
</dbReference>
<dbReference type="OrthoDB" id="194443at2759"/>
<dbReference type="Proteomes" id="UP000504637">
    <property type="component" value="Unplaced"/>
</dbReference>
<accession>A0A6J3M0H5</accession>
<dbReference type="GeneID" id="54362909"/>
<reference evidence="2" key="2">
    <citation type="submission" date="2020-04" db="EMBL/GenBank/DDBJ databases">
        <authorList>
            <consortium name="NCBI Genome Project"/>
        </authorList>
    </citation>
    <scope>NUCLEOTIDE SEQUENCE</scope>
    <source>
        <strain evidence="2">CBS 342.82</strain>
    </source>
</reference>
<protein>
    <recommendedName>
        <fullName evidence="3">BTB domain-containing protein</fullName>
    </recommendedName>
</protein>
<sequence length="217" mass="25280">MDPITAKTEVLRYDELLSIGINEADPITFRVPKSTFASVSLVFRRMIENKTYLEGSTGIVKFPEDDEDAWRPFLAWLTTPYDEDFCTDMICQDTTKAMELIVFADKYNVQGLHQIAIRHLENTFGTLDHSLLEMAFTRTSLNNPVRDLLVKRLVEDRSFDLDECNKWDHLSCTGFHHTLQKYTLVRRESIYACRKRRKSQLGARQQYRRRGMVNASS</sequence>
<proteinExistence type="predicted"/>
<reference evidence="2" key="3">
    <citation type="submission" date="2025-08" db="UniProtKB">
        <authorList>
            <consortium name="RefSeq"/>
        </authorList>
    </citation>
    <scope>IDENTIFICATION</scope>
    <source>
        <strain evidence="2">CBS 342.82</strain>
    </source>
</reference>
<dbReference type="Gene3D" id="3.30.710.10">
    <property type="entry name" value="Potassium Channel Kv1.1, Chain A"/>
    <property type="match status" value="1"/>
</dbReference>
<evidence type="ECO:0000313" key="2">
    <source>
        <dbReference type="RefSeq" id="XP_033458449.1"/>
    </source>
</evidence>
<evidence type="ECO:0000313" key="1">
    <source>
        <dbReference type="Proteomes" id="UP000504637"/>
    </source>
</evidence>
<keyword evidence="1" id="KW-1185">Reference proteome</keyword>
<reference evidence="2" key="1">
    <citation type="submission" date="2020-01" db="EMBL/GenBank/DDBJ databases">
        <authorList>
            <consortium name="DOE Joint Genome Institute"/>
            <person name="Haridas S."/>
            <person name="Albert R."/>
            <person name="Binder M."/>
            <person name="Bloem J."/>
            <person name="Labutti K."/>
            <person name="Salamov A."/>
            <person name="Andreopoulos B."/>
            <person name="Baker S.E."/>
            <person name="Barry K."/>
            <person name="Bills G."/>
            <person name="Bluhm B.H."/>
            <person name="Cannon C."/>
            <person name="Castanera R."/>
            <person name="Culley D.E."/>
            <person name="Daum C."/>
            <person name="Ezra D."/>
            <person name="Gonzalez J.B."/>
            <person name="Henrissat B."/>
            <person name="Kuo A."/>
            <person name="Liang C."/>
            <person name="Lipzen A."/>
            <person name="Lutzoni F."/>
            <person name="Magnuson J."/>
            <person name="Mondo S."/>
            <person name="Nolan M."/>
            <person name="Ohm R."/>
            <person name="Pangilinan J."/>
            <person name="Park H.-J."/>
            <person name="Ramirez L."/>
            <person name="Alfaro M."/>
            <person name="Sun H."/>
            <person name="Tritt A."/>
            <person name="Yoshinaga Y."/>
            <person name="Zwiers L.-H."/>
            <person name="Turgeon B.G."/>
            <person name="Goodwin S.B."/>
            <person name="Spatafora J.W."/>
            <person name="Crous P.W."/>
            <person name="Grigoriev I.V."/>
        </authorList>
    </citation>
    <scope>NUCLEOTIDE SEQUENCE</scope>
    <source>
        <strain evidence="2">CBS 342.82</strain>
    </source>
</reference>
<evidence type="ECO:0008006" key="3">
    <source>
        <dbReference type="Google" id="ProtNLM"/>
    </source>
</evidence>
<name>A0A6J3M0H5_9PEZI</name>
<organism evidence="2">
    <name type="scientific">Dissoconium aciculare CBS 342.82</name>
    <dbReference type="NCBI Taxonomy" id="1314786"/>
    <lineage>
        <taxon>Eukaryota</taxon>
        <taxon>Fungi</taxon>
        <taxon>Dikarya</taxon>
        <taxon>Ascomycota</taxon>
        <taxon>Pezizomycotina</taxon>
        <taxon>Dothideomycetes</taxon>
        <taxon>Dothideomycetidae</taxon>
        <taxon>Mycosphaerellales</taxon>
        <taxon>Dissoconiaceae</taxon>
        <taxon>Dissoconium</taxon>
    </lineage>
</organism>
<dbReference type="SUPFAM" id="SSF54695">
    <property type="entry name" value="POZ domain"/>
    <property type="match status" value="1"/>
</dbReference>
<dbReference type="RefSeq" id="XP_033458449.1">
    <property type="nucleotide sequence ID" value="XM_033605109.1"/>
</dbReference>
<gene>
    <name evidence="2" type="ORF">K489DRAFT_381400</name>
</gene>